<evidence type="ECO:0000256" key="2">
    <source>
        <dbReference type="ARBA" id="ARBA00022884"/>
    </source>
</evidence>
<dbReference type="InterPro" id="IPR050825">
    <property type="entry name" value="RBM42_RBP45_47-like"/>
</dbReference>
<dbReference type="RefSeq" id="XP_049263077.1">
    <property type="nucleotide sequence ID" value="XM_049407488.1"/>
</dbReference>
<evidence type="ECO:0000256" key="4">
    <source>
        <dbReference type="SAM" id="MobiDB-lite"/>
    </source>
</evidence>
<dbReference type="OrthoDB" id="446113at2759"/>
<feature type="region of interest" description="Disordered" evidence="4">
    <location>
        <begin position="169"/>
        <end position="199"/>
    </location>
</feature>
<evidence type="ECO:0000313" key="6">
    <source>
        <dbReference type="EMBL" id="KAG7662844.1"/>
    </source>
</evidence>
<feature type="domain" description="RRM" evidence="5">
    <location>
        <begin position="327"/>
        <end position="399"/>
    </location>
</feature>
<organism evidence="6 7">
    <name type="scientific">[Candida] subhashii</name>
    <dbReference type="NCBI Taxonomy" id="561895"/>
    <lineage>
        <taxon>Eukaryota</taxon>
        <taxon>Fungi</taxon>
        <taxon>Dikarya</taxon>
        <taxon>Ascomycota</taxon>
        <taxon>Saccharomycotina</taxon>
        <taxon>Pichiomycetes</taxon>
        <taxon>Debaryomycetaceae</taxon>
        <taxon>Spathaspora</taxon>
    </lineage>
</organism>
<feature type="compositionally biased region" description="Polar residues" evidence="4">
    <location>
        <begin position="24"/>
        <end position="33"/>
    </location>
</feature>
<feature type="compositionally biased region" description="Low complexity" evidence="4">
    <location>
        <begin position="53"/>
        <end position="67"/>
    </location>
</feature>
<dbReference type="EMBL" id="JAGSYN010000160">
    <property type="protein sequence ID" value="KAG7662844.1"/>
    <property type="molecule type" value="Genomic_DNA"/>
</dbReference>
<evidence type="ECO:0000259" key="5">
    <source>
        <dbReference type="PROSITE" id="PS50102"/>
    </source>
</evidence>
<gene>
    <name evidence="6" type="ORF">J8A68_003614</name>
</gene>
<proteinExistence type="predicted"/>
<evidence type="ECO:0000256" key="3">
    <source>
        <dbReference type="PROSITE-ProRule" id="PRU00176"/>
    </source>
</evidence>
<dbReference type="Pfam" id="PF00076">
    <property type="entry name" value="RRM_1"/>
    <property type="match status" value="3"/>
</dbReference>
<protein>
    <recommendedName>
        <fullName evidence="5">RRM domain-containing protein</fullName>
    </recommendedName>
</protein>
<dbReference type="AlphaFoldDB" id="A0A8J5QIZ6"/>
<sequence length="487" mass="54767">MSYNNSSYRPRSGDHYVPRDRSRSQQSYQNYDSSRGGGAGTTYNKYQNRNYNRPSPTTAAPRTPYRSGTAYKPPSSSSFQSRQNVYNQYGSRYTATDKQFQLWMGDLDPTWTEETIEQIWTSLVEKPVSVKIIRDRFNTSKIPYCFVTFNSQNAVDLAVQRHAQQVPGSSRTFKLNHAGSSGAGGSQQSFNRGSGASGSAAGGSQNDYSMFVGDISFEVTDVLLFDKFNSKFPNQIKSARVIMDPNTGKSKGFGFVRFFSSEAFNKALVDMNGVTIGSKQIRVGVASSSLNETTQSSTSAASKLDYRRIQVPQPQPEFNQFTDPNNTSLIIRGLSSKVTEKELEQHFIAFGDLIYCQISDDLKTGYIKYYSRSSAETAVMWLHGQMINDCRLKISWGKSVPVEGEKVKYAPSSDRSTSYEKSTPAPLLFHSSGDYYHNYRLDTLDKDEIQQFSQCRDGSETVSTNEINELYTKSKIYREQLFESSIY</sequence>
<dbReference type="PANTHER" id="PTHR47640:SF10">
    <property type="entry name" value="TRNA SELENOCYSTEINE 1-ASSOCIATED PROTEIN 1-RELATED"/>
    <property type="match status" value="1"/>
</dbReference>
<accession>A0A8J5QIZ6</accession>
<reference evidence="6 7" key="1">
    <citation type="journal article" date="2021" name="DNA Res.">
        <title>Genome analysis of Candida subhashii reveals its hybrid nature and dual mitochondrial genome conformations.</title>
        <authorList>
            <person name="Mixao V."/>
            <person name="Hegedusova E."/>
            <person name="Saus E."/>
            <person name="Pryszcz L.P."/>
            <person name="Cillingova A."/>
            <person name="Nosek J."/>
            <person name="Gabaldon T."/>
        </authorList>
    </citation>
    <scope>NUCLEOTIDE SEQUENCE [LARGE SCALE GENOMIC DNA]</scope>
    <source>
        <strain evidence="6 7">CBS 10753</strain>
    </source>
</reference>
<dbReference type="GO" id="GO:0005829">
    <property type="term" value="C:cytosol"/>
    <property type="evidence" value="ECO:0007669"/>
    <property type="project" value="TreeGrafter"/>
</dbReference>
<evidence type="ECO:0000313" key="7">
    <source>
        <dbReference type="Proteomes" id="UP000694255"/>
    </source>
</evidence>
<dbReference type="GO" id="GO:0003729">
    <property type="term" value="F:mRNA binding"/>
    <property type="evidence" value="ECO:0007669"/>
    <property type="project" value="InterPro"/>
</dbReference>
<dbReference type="PANTHER" id="PTHR47640">
    <property type="entry name" value="TRNA SELENOCYSTEINE 1-ASSOCIATED PROTEIN 1-RELATED-RELATED"/>
    <property type="match status" value="1"/>
</dbReference>
<keyword evidence="7" id="KW-1185">Reference proteome</keyword>
<keyword evidence="1" id="KW-0677">Repeat</keyword>
<feature type="compositionally biased region" description="Low complexity" evidence="4">
    <location>
        <begin position="186"/>
        <end position="199"/>
    </location>
</feature>
<evidence type="ECO:0000256" key="1">
    <source>
        <dbReference type="ARBA" id="ARBA00022737"/>
    </source>
</evidence>
<feature type="region of interest" description="Disordered" evidence="4">
    <location>
        <begin position="1"/>
        <end position="81"/>
    </location>
</feature>
<feature type="domain" description="RRM" evidence="5">
    <location>
        <begin position="100"/>
        <end position="180"/>
    </location>
</feature>
<name>A0A8J5QIZ6_9ASCO</name>
<dbReference type="InterPro" id="IPR000504">
    <property type="entry name" value="RRM_dom"/>
</dbReference>
<dbReference type="SMART" id="SM00360">
    <property type="entry name" value="RRM"/>
    <property type="match status" value="3"/>
</dbReference>
<feature type="compositionally biased region" description="Polar residues" evidence="4">
    <location>
        <begin position="41"/>
        <end position="52"/>
    </location>
</feature>
<dbReference type="Proteomes" id="UP000694255">
    <property type="component" value="Unassembled WGS sequence"/>
</dbReference>
<dbReference type="GeneID" id="73470414"/>
<keyword evidence="2 3" id="KW-0694">RNA-binding</keyword>
<feature type="compositionally biased region" description="Basic and acidic residues" evidence="4">
    <location>
        <begin position="11"/>
        <end position="23"/>
    </location>
</feature>
<dbReference type="PROSITE" id="PS50102">
    <property type="entry name" value="RRM"/>
    <property type="match status" value="3"/>
</dbReference>
<comment type="caution">
    <text evidence="6">The sequence shown here is derived from an EMBL/GenBank/DDBJ whole genome shotgun (WGS) entry which is preliminary data.</text>
</comment>
<feature type="domain" description="RRM" evidence="5">
    <location>
        <begin position="208"/>
        <end position="288"/>
    </location>
</feature>